<comment type="caution">
    <text evidence="8">The sequence shown here is derived from an EMBL/GenBank/DDBJ whole genome shotgun (WGS) entry which is preliminary data.</text>
</comment>
<proteinExistence type="inferred from homology"/>
<feature type="chain" id="PRO_5040454818" evidence="6">
    <location>
        <begin position="20"/>
        <end position="597"/>
    </location>
</feature>
<feature type="domain" description="FAD-binding PCMH-type" evidence="7">
    <location>
        <begin position="118"/>
        <end position="303"/>
    </location>
</feature>
<dbReference type="RefSeq" id="XP_045954244.1">
    <property type="nucleotide sequence ID" value="XM_046108012.1"/>
</dbReference>
<accession>A0A9P8RQ65</accession>
<sequence length="597" mass="64125">MVAVRNSIAAFIAVCGTCATHITTNRSSDCYCLPSDACWPSADKWNTLNTTVDGKLIATVPLGSVCHDPAYDEAVCEALKAAWRDPEPHYDSSSSAMTTYWANASCNPFSGRSTPCGLGNLISYAVNVSSTEDIAATVKFAGLHNVRLVIRNTGHDFIGRSSGAGGLAVWTHHLKSLEVIENFEMQSEAGEEGYSGTALKMGSGVQGFEAEAFAGKYGLVVVGGWCPSVGIAGGYTQGGGHSPLGSEFGMAADQTLEFEVVTADGSVVIASPQENNDLYWALSGGGPGTYGIVTSVIVRAYPDLPVGGAFVYVSNDLSQPNASTILDNHWATIKTWYSLLPNLTSNGIGATFSYNNSLFVVVPLTAYNKTSEEVTAALKPWTDHLDSVGMSYTAQFTDFPSYYPHWSAFVTPGPVGGFWQSISRLVPSSILSDPQTLSTYVNVSRNFADQGAMAGCTAIAPKKRTSFHNAVLPAWREAAAIHGLMHEWSDEPSLWDDMQEMQRYTDEQMAPVLKSATGGSAGPKNTGAGSYVNEVQGVEIDWKDESFGINYQRLLQVKRKWDSDGVFWGPRLVGSESRQVTGEPRDIGDGRLCRTRY</sequence>
<protein>
    <submittedName>
        <fullName evidence="8">FAD binding domain-containing protein</fullName>
    </submittedName>
</protein>
<reference evidence="8" key="1">
    <citation type="journal article" date="2021" name="Nat. Commun.">
        <title>Genetic determinants of endophytism in the Arabidopsis root mycobiome.</title>
        <authorList>
            <person name="Mesny F."/>
            <person name="Miyauchi S."/>
            <person name="Thiergart T."/>
            <person name="Pickel B."/>
            <person name="Atanasova L."/>
            <person name="Karlsson M."/>
            <person name="Huettel B."/>
            <person name="Barry K.W."/>
            <person name="Haridas S."/>
            <person name="Chen C."/>
            <person name="Bauer D."/>
            <person name="Andreopoulos W."/>
            <person name="Pangilinan J."/>
            <person name="LaButti K."/>
            <person name="Riley R."/>
            <person name="Lipzen A."/>
            <person name="Clum A."/>
            <person name="Drula E."/>
            <person name="Henrissat B."/>
            <person name="Kohler A."/>
            <person name="Grigoriev I.V."/>
            <person name="Martin F.M."/>
            <person name="Hacquard S."/>
        </authorList>
    </citation>
    <scope>NUCLEOTIDE SEQUENCE</scope>
    <source>
        <strain evidence="8">MPI-SDFR-AT-0073</strain>
    </source>
</reference>
<dbReference type="InterPro" id="IPR050416">
    <property type="entry name" value="FAD-linked_Oxidoreductase"/>
</dbReference>
<evidence type="ECO:0000256" key="3">
    <source>
        <dbReference type="ARBA" id="ARBA00022630"/>
    </source>
</evidence>
<dbReference type="Proteomes" id="UP000758603">
    <property type="component" value="Unassembled WGS sequence"/>
</dbReference>
<dbReference type="GO" id="GO:0071949">
    <property type="term" value="F:FAD binding"/>
    <property type="evidence" value="ECO:0007669"/>
    <property type="project" value="InterPro"/>
</dbReference>
<comment type="similarity">
    <text evidence="2">Belongs to the oxygen-dependent FAD-linked oxidoreductase family.</text>
</comment>
<dbReference type="InterPro" id="IPR016169">
    <property type="entry name" value="FAD-bd_PCMH_sub2"/>
</dbReference>
<dbReference type="GeneID" id="70136903"/>
<evidence type="ECO:0000256" key="5">
    <source>
        <dbReference type="ARBA" id="ARBA00023002"/>
    </source>
</evidence>
<keyword evidence="3" id="KW-0285">Flavoprotein</keyword>
<evidence type="ECO:0000256" key="4">
    <source>
        <dbReference type="ARBA" id="ARBA00022827"/>
    </source>
</evidence>
<dbReference type="InterPro" id="IPR006094">
    <property type="entry name" value="Oxid_FAD_bind_N"/>
</dbReference>
<evidence type="ECO:0000256" key="6">
    <source>
        <dbReference type="SAM" id="SignalP"/>
    </source>
</evidence>
<evidence type="ECO:0000313" key="8">
    <source>
        <dbReference type="EMBL" id="KAH6647732.1"/>
    </source>
</evidence>
<comment type="cofactor">
    <cofactor evidence="1">
        <name>FAD</name>
        <dbReference type="ChEBI" id="CHEBI:57692"/>
    </cofactor>
</comment>
<dbReference type="PANTHER" id="PTHR42973:SF39">
    <property type="entry name" value="FAD-BINDING PCMH-TYPE DOMAIN-CONTAINING PROTEIN"/>
    <property type="match status" value="1"/>
</dbReference>
<dbReference type="AlphaFoldDB" id="A0A9P8RQ65"/>
<feature type="signal peptide" evidence="6">
    <location>
        <begin position="1"/>
        <end position="19"/>
    </location>
</feature>
<dbReference type="InterPro" id="IPR036318">
    <property type="entry name" value="FAD-bd_PCMH-like_sf"/>
</dbReference>
<dbReference type="InterPro" id="IPR016166">
    <property type="entry name" value="FAD-bd_PCMH"/>
</dbReference>
<evidence type="ECO:0000256" key="2">
    <source>
        <dbReference type="ARBA" id="ARBA00005466"/>
    </source>
</evidence>
<dbReference type="Pfam" id="PF01565">
    <property type="entry name" value="FAD_binding_4"/>
    <property type="match status" value="1"/>
</dbReference>
<name>A0A9P8RQ65_9PEZI</name>
<dbReference type="OrthoDB" id="9983560at2759"/>
<gene>
    <name evidence="8" type="ORF">BKA67DRAFT_662495</name>
</gene>
<dbReference type="Pfam" id="PF08031">
    <property type="entry name" value="BBE"/>
    <property type="match status" value="1"/>
</dbReference>
<keyword evidence="9" id="KW-1185">Reference proteome</keyword>
<evidence type="ECO:0000256" key="1">
    <source>
        <dbReference type="ARBA" id="ARBA00001974"/>
    </source>
</evidence>
<evidence type="ECO:0000259" key="7">
    <source>
        <dbReference type="PROSITE" id="PS51387"/>
    </source>
</evidence>
<dbReference type="PANTHER" id="PTHR42973">
    <property type="entry name" value="BINDING OXIDOREDUCTASE, PUTATIVE (AFU_ORTHOLOGUE AFUA_1G17690)-RELATED"/>
    <property type="match status" value="1"/>
</dbReference>
<organism evidence="8 9">
    <name type="scientific">Truncatella angustata</name>
    <dbReference type="NCBI Taxonomy" id="152316"/>
    <lineage>
        <taxon>Eukaryota</taxon>
        <taxon>Fungi</taxon>
        <taxon>Dikarya</taxon>
        <taxon>Ascomycota</taxon>
        <taxon>Pezizomycotina</taxon>
        <taxon>Sordariomycetes</taxon>
        <taxon>Xylariomycetidae</taxon>
        <taxon>Amphisphaeriales</taxon>
        <taxon>Sporocadaceae</taxon>
        <taxon>Truncatella</taxon>
    </lineage>
</organism>
<keyword evidence="5" id="KW-0560">Oxidoreductase</keyword>
<dbReference type="PROSITE" id="PS51387">
    <property type="entry name" value="FAD_PCMH"/>
    <property type="match status" value="1"/>
</dbReference>
<keyword evidence="6" id="KW-0732">Signal</keyword>
<dbReference type="Gene3D" id="3.30.465.10">
    <property type="match status" value="2"/>
</dbReference>
<dbReference type="EMBL" id="JAGPXC010000008">
    <property type="protein sequence ID" value="KAH6647732.1"/>
    <property type="molecule type" value="Genomic_DNA"/>
</dbReference>
<dbReference type="InterPro" id="IPR012951">
    <property type="entry name" value="BBE"/>
</dbReference>
<keyword evidence="4" id="KW-0274">FAD</keyword>
<evidence type="ECO:0000313" key="9">
    <source>
        <dbReference type="Proteomes" id="UP000758603"/>
    </source>
</evidence>
<dbReference type="GO" id="GO:0016491">
    <property type="term" value="F:oxidoreductase activity"/>
    <property type="evidence" value="ECO:0007669"/>
    <property type="project" value="UniProtKB-KW"/>
</dbReference>
<dbReference type="SUPFAM" id="SSF56176">
    <property type="entry name" value="FAD-binding/transporter-associated domain-like"/>
    <property type="match status" value="1"/>
</dbReference>